<evidence type="ECO:0000256" key="1">
    <source>
        <dbReference type="SAM" id="MobiDB-lite"/>
    </source>
</evidence>
<sequence length="307" mass="32585">MTWCPAPVRRAGGSRRQCRSTCSFQVAPVARRSARRRSVHRGTPVRGDGASRSHGASCLGPPNACFPRPVGRDGQPCCHVRGPGEGAQLRGTPEDGRLWLHPDDDLAPNRPGESLHRPGESVQRGALARSIARLLGRPLPERDTASALLAAERVADELEQLELGGWYVLHSLPLPDGTELGHLLIGPGGTYTVSSRWYPAARAEVRDGDTVHGAALPLPLVRHCRRGAVQAAHVLSRAAGTEVPVTAVLVLVGAHRVVRSAAAADDVAVLSDGNVRGHFLRCGGVLGPAWAAGLHALARDRRTWRAG</sequence>
<feature type="domain" description="NERD" evidence="2">
    <location>
        <begin position="151"/>
        <end position="195"/>
    </location>
</feature>
<gene>
    <name evidence="3" type="ORF">JGS22_024980</name>
</gene>
<dbReference type="Proteomes" id="UP000694501">
    <property type="component" value="Unassembled WGS sequence"/>
</dbReference>
<feature type="region of interest" description="Disordered" evidence="1">
    <location>
        <begin position="29"/>
        <end position="60"/>
    </location>
</feature>
<feature type="compositionally biased region" description="Basic and acidic residues" evidence="1">
    <location>
        <begin position="92"/>
        <end position="104"/>
    </location>
</feature>
<feature type="region of interest" description="Disordered" evidence="1">
    <location>
        <begin position="85"/>
        <end position="123"/>
    </location>
</feature>
<dbReference type="EMBL" id="JAELVF020000004">
    <property type="protein sequence ID" value="MBU7600790.1"/>
    <property type="molecule type" value="Genomic_DNA"/>
</dbReference>
<evidence type="ECO:0000313" key="3">
    <source>
        <dbReference type="EMBL" id="MBU7600790.1"/>
    </source>
</evidence>
<comment type="caution">
    <text evidence="3">The sequence shown here is derived from an EMBL/GenBank/DDBJ whole genome shotgun (WGS) entry which is preliminary data.</text>
</comment>
<accession>A0A949JVD0</accession>
<evidence type="ECO:0000313" key="4">
    <source>
        <dbReference type="Proteomes" id="UP000694501"/>
    </source>
</evidence>
<proteinExistence type="predicted"/>
<dbReference type="AlphaFoldDB" id="A0A949JVD0"/>
<protein>
    <submittedName>
        <fullName evidence="3">NERD domain-containing protein</fullName>
    </submittedName>
</protein>
<dbReference type="InterPro" id="IPR011528">
    <property type="entry name" value="NERD"/>
</dbReference>
<keyword evidence="4" id="KW-1185">Reference proteome</keyword>
<organism evidence="3 4">
    <name type="scientific">Streptomyces tardus</name>
    <dbReference type="NCBI Taxonomy" id="2780544"/>
    <lineage>
        <taxon>Bacteria</taxon>
        <taxon>Bacillati</taxon>
        <taxon>Actinomycetota</taxon>
        <taxon>Actinomycetes</taxon>
        <taxon>Kitasatosporales</taxon>
        <taxon>Streptomycetaceae</taxon>
        <taxon>Streptomyces</taxon>
    </lineage>
</organism>
<dbReference type="Pfam" id="PF08378">
    <property type="entry name" value="NERD"/>
    <property type="match status" value="1"/>
</dbReference>
<name>A0A949JVD0_9ACTN</name>
<evidence type="ECO:0000259" key="2">
    <source>
        <dbReference type="Pfam" id="PF08378"/>
    </source>
</evidence>
<reference evidence="3" key="1">
    <citation type="submission" date="2021-06" db="EMBL/GenBank/DDBJ databases">
        <title>Sequencing of actinobacteria type strains.</title>
        <authorList>
            <person name="Nguyen G.-S."/>
            <person name="Wentzel A."/>
        </authorList>
    </citation>
    <scope>NUCLEOTIDE SEQUENCE</scope>
    <source>
        <strain evidence="3">P38-E01</strain>
    </source>
</reference>